<evidence type="ECO:0000256" key="9">
    <source>
        <dbReference type="ARBA" id="ARBA00023065"/>
    </source>
</evidence>
<feature type="region of interest" description="Disordered" evidence="13">
    <location>
        <begin position="361"/>
        <end position="386"/>
    </location>
</feature>
<evidence type="ECO:0000256" key="7">
    <source>
        <dbReference type="ARBA" id="ARBA00022949"/>
    </source>
</evidence>
<dbReference type="InterPro" id="IPR000990">
    <property type="entry name" value="Innexin"/>
</dbReference>
<dbReference type="PANTHER" id="PTHR11893:SF40">
    <property type="entry name" value="INNEXIN SHAKING-B"/>
    <property type="match status" value="1"/>
</dbReference>
<keyword evidence="10 12" id="KW-0472">Membrane</keyword>
<keyword evidence="15" id="KW-1185">Reference proteome</keyword>
<reference evidence="14" key="2">
    <citation type="submission" date="2021-09" db="EMBL/GenBank/DDBJ databases">
        <authorList>
            <person name="Jia N."/>
            <person name="Wang J."/>
            <person name="Shi W."/>
            <person name="Du L."/>
            <person name="Sun Y."/>
            <person name="Zhan W."/>
            <person name="Jiang J."/>
            <person name="Wang Q."/>
            <person name="Zhang B."/>
            <person name="Ji P."/>
            <person name="Sakyi L.B."/>
            <person name="Cui X."/>
            <person name="Yuan T."/>
            <person name="Jiang B."/>
            <person name="Yang W."/>
            <person name="Lam T.T.-Y."/>
            <person name="Chang Q."/>
            <person name="Ding S."/>
            <person name="Wang X."/>
            <person name="Zhu J."/>
            <person name="Ruan X."/>
            <person name="Zhao L."/>
            <person name="Wei J."/>
            <person name="Que T."/>
            <person name="Du C."/>
            <person name="Cheng J."/>
            <person name="Dai P."/>
            <person name="Han X."/>
            <person name="Huang E."/>
            <person name="Gao Y."/>
            <person name="Liu J."/>
            <person name="Shao H."/>
            <person name="Ye R."/>
            <person name="Li L."/>
            <person name="Wei W."/>
            <person name="Wang X."/>
            <person name="Wang C."/>
            <person name="Huo Q."/>
            <person name="Li W."/>
            <person name="Guo W."/>
            <person name="Chen H."/>
            <person name="Chen S."/>
            <person name="Zhou L."/>
            <person name="Zhou L."/>
            <person name="Ni X."/>
            <person name="Tian J."/>
            <person name="Zhou Y."/>
            <person name="Sheng Y."/>
            <person name="Liu T."/>
            <person name="Pan Y."/>
            <person name="Xia L."/>
            <person name="Li J."/>
            <person name="Zhao F."/>
            <person name="Cao W."/>
        </authorList>
    </citation>
    <scope>NUCLEOTIDE SEQUENCE</scope>
    <source>
        <strain evidence="14">Rmic-2018</strain>
        <tissue evidence="14">Larvae</tissue>
    </source>
</reference>
<evidence type="ECO:0000256" key="4">
    <source>
        <dbReference type="ARBA" id="ARBA00022475"/>
    </source>
</evidence>
<keyword evidence="7" id="KW-0965">Cell junction</keyword>
<dbReference type="PANTHER" id="PTHR11893">
    <property type="entry name" value="INNEXIN"/>
    <property type="match status" value="1"/>
</dbReference>
<evidence type="ECO:0000256" key="13">
    <source>
        <dbReference type="SAM" id="MobiDB-lite"/>
    </source>
</evidence>
<comment type="function">
    <text evidence="12">Structural component of the gap junctions.</text>
</comment>
<keyword evidence="3 12" id="KW-0813">Transport</keyword>
<sequence>MLHVLGNLKKLFSIRRLSIDCFSLPAAPPIHRARARSCSQSWSRPSSTSVIRLTAIGPRVSRQGVINVYCWIHATYSVKSLFANADGKRIVYPGVGNGADFSDHDDVKYHKYYQWVCLVLFFQALCFYIPRWLWKAWEGGRLKTLVQSLEYHVVLEPDAKRQRTGLLVRYLLSNLGSQDLYASKYFACEALALFNVVGQLFFIDAFLDGEFLTYGLEVLSFVSSDEDRVDPMVRVFPRVAKCHFHKFGSSGNVETHDAVCVLPLNIVNEKIYVFLWFWFVVLAALTGALLIQRVLLASSPALRSRALHYRFHVVPAEDLRQVLDSGSLGDWFLLYLMGQNMEARTFAQVIAELADHLREEPDRRTLPAGDQGSKEMKYGSVPVQDV</sequence>
<evidence type="ECO:0000256" key="2">
    <source>
        <dbReference type="ARBA" id="ARBA00004651"/>
    </source>
</evidence>
<dbReference type="GO" id="GO:0034220">
    <property type="term" value="P:monoatomic ion transmembrane transport"/>
    <property type="evidence" value="ECO:0007669"/>
    <property type="project" value="UniProtKB-KW"/>
</dbReference>
<dbReference type="PROSITE" id="PS51013">
    <property type="entry name" value="PANNEXIN"/>
    <property type="match status" value="1"/>
</dbReference>
<feature type="transmembrane region" description="Helical" evidence="12">
    <location>
        <begin position="112"/>
        <end position="134"/>
    </location>
</feature>
<keyword evidence="6" id="KW-0303">Gap junction</keyword>
<keyword evidence="9 12" id="KW-0406">Ion transport</keyword>
<keyword evidence="8 12" id="KW-1133">Transmembrane helix</keyword>
<dbReference type="GO" id="GO:0005921">
    <property type="term" value="C:gap junction"/>
    <property type="evidence" value="ECO:0007669"/>
    <property type="project" value="UniProtKB-SubCell"/>
</dbReference>
<organism evidence="14 15">
    <name type="scientific">Rhipicephalus microplus</name>
    <name type="common">Cattle tick</name>
    <name type="synonym">Boophilus microplus</name>
    <dbReference type="NCBI Taxonomy" id="6941"/>
    <lineage>
        <taxon>Eukaryota</taxon>
        <taxon>Metazoa</taxon>
        <taxon>Ecdysozoa</taxon>
        <taxon>Arthropoda</taxon>
        <taxon>Chelicerata</taxon>
        <taxon>Arachnida</taxon>
        <taxon>Acari</taxon>
        <taxon>Parasitiformes</taxon>
        <taxon>Ixodida</taxon>
        <taxon>Ixodoidea</taxon>
        <taxon>Ixodidae</taxon>
        <taxon>Rhipicephalinae</taxon>
        <taxon>Rhipicephalus</taxon>
        <taxon>Boophilus</taxon>
    </lineage>
</organism>
<comment type="caution">
    <text evidence="14">The sequence shown here is derived from an EMBL/GenBank/DDBJ whole genome shotgun (WGS) entry which is preliminary data.</text>
</comment>
<evidence type="ECO:0000256" key="3">
    <source>
        <dbReference type="ARBA" id="ARBA00022448"/>
    </source>
</evidence>
<evidence type="ECO:0000256" key="10">
    <source>
        <dbReference type="ARBA" id="ARBA00023136"/>
    </source>
</evidence>
<evidence type="ECO:0000256" key="8">
    <source>
        <dbReference type="ARBA" id="ARBA00022989"/>
    </source>
</evidence>
<keyword evidence="4" id="KW-1003">Cell membrane</keyword>
<protein>
    <recommendedName>
        <fullName evidence="12">Innexin</fullName>
    </recommendedName>
</protein>
<evidence type="ECO:0000256" key="12">
    <source>
        <dbReference type="RuleBase" id="RU010713"/>
    </source>
</evidence>
<evidence type="ECO:0000256" key="6">
    <source>
        <dbReference type="ARBA" id="ARBA00022868"/>
    </source>
</evidence>
<dbReference type="AlphaFoldDB" id="A0A9J6E0V2"/>
<evidence type="ECO:0000256" key="11">
    <source>
        <dbReference type="ARBA" id="ARBA00023303"/>
    </source>
</evidence>
<dbReference type="Pfam" id="PF00876">
    <property type="entry name" value="Innexin"/>
    <property type="match status" value="1"/>
</dbReference>
<dbReference type="PRINTS" id="PR01262">
    <property type="entry name" value="INNEXIN"/>
</dbReference>
<proteinExistence type="inferred from homology"/>
<dbReference type="Proteomes" id="UP000821866">
    <property type="component" value="Chromosome 4"/>
</dbReference>
<dbReference type="VEuPathDB" id="VectorBase:LOC119160817"/>
<evidence type="ECO:0000256" key="5">
    <source>
        <dbReference type="ARBA" id="ARBA00022692"/>
    </source>
</evidence>
<evidence type="ECO:0000256" key="1">
    <source>
        <dbReference type="ARBA" id="ARBA00004610"/>
    </source>
</evidence>
<comment type="caution">
    <text evidence="12">Lacks conserved residue(s) required for the propagation of feature annotation.</text>
</comment>
<comment type="similarity">
    <text evidence="12">Belongs to the pannexin family.</text>
</comment>
<name>A0A9J6E0V2_RHIMP</name>
<comment type="subcellular location">
    <subcellularLocation>
        <location evidence="1">Cell junction</location>
        <location evidence="1">Gap junction</location>
    </subcellularLocation>
    <subcellularLocation>
        <location evidence="2 12">Cell membrane</location>
        <topology evidence="2 12">Multi-pass membrane protein</topology>
    </subcellularLocation>
</comment>
<dbReference type="GO" id="GO:0005886">
    <property type="term" value="C:plasma membrane"/>
    <property type="evidence" value="ECO:0007669"/>
    <property type="project" value="UniProtKB-SubCell"/>
</dbReference>
<evidence type="ECO:0000313" key="14">
    <source>
        <dbReference type="EMBL" id="KAH8028183.1"/>
    </source>
</evidence>
<evidence type="ECO:0000313" key="15">
    <source>
        <dbReference type="Proteomes" id="UP000821866"/>
    </source>
</evidence>
<keyword evidence="5 12" id="KW-0812">Transmembrane</keyword>
<dbReference type="EMBL" id="JABSTU010000006">
    <property type="protein sequence ID" value="KAH8028183.1"/>
    <property type="molecule type" value="Genomic_DNA"/>
</dbReference>
<feature type="transmembrane region" description="Helical" evidence="12">
    <location>
        <begin position="271"/>
        <end position="296"/>
    </location>
</feature>
<reference evidence="14" key="1">
    <citation type="journal article" date="2020" name="Cell">
        <title>Large-Scale Comparative Analyses of Tick Genomes Elucidate Their Genetic Diversity and Vector Capacities.</title>
        <authorList>
            <consortium name="Tick Genome and Microbiome Consortium (TIGMIC)"/>
            <person name="Jia N."/>
            <person name="Wang J."/>
            <person name="Shi W."/>
            <person name="Du L."/>
            <person name="Sun Y."/>
            <person name="Zhan W."/>
            <person name="Jiang J.F."/>
            <person name="Wang Q."/>
            <person name="Zhang B."/>
            <person name="Ji P."/>
            <person name="Bell-Sakyi L."/>
            <person name="Cui X.M."/>
            <person name="Yuan T.T."/>
            <person name="Jiang B.G."/>
            <person name="Yang W.F."/>
            <person name="Lam T.T."/>
            <person name="Chang Q.C."/>
            <person name="Ding S.J."/>
            <person name="Wang X.J."/>
            <person name="Zhu J.G."/>
            <person name="Ruan X.D."/>
            <person name="Zhao L."/>
            <person name="Wei J.T."/>
            <person name="Ye R.Z."/>
            <person name="Que T.C."/>
            <person name="Du C.H."/>
            <person name="Zhou Y.H."/>
            <person name="Cheng J.X."/>
            <person name="Dai P.F."/>
            <person name="Guo W.B."/>
            <person name="Han X.H."/>
            <person name="Huang E.J."/>
            <person name="Li L.F."/>
            <person name="Wei W."/>
            <person name="Gao Y.C."/>
            <person name="Liu J.Z."/>
            <person name="Shao H.Z."/>
            <person name="Wang X."/>
            <person name="Wang C.C."/>
            <person name="Yang T.C."/>
            <person name="Huo Q.B."/>
            <person name="Li W."/>
            <person name="Chen H.Y."/>
            <person name="Chen S.E."/>
            <person name="Zhou L.G."/>
            <person name="Ni X.B."/>
            <person name="Tian J.H."/>
            <person name="Sheng Y."/>
            <person name="Liu T."/>
            <person name="Pan Y.S."/>
            <person name="Xia L.Y."/>
            <person name="Li J."/>
            <person name="Zhao F."/>
            <person name="Cao W.C."/>
        </authorList>
    </citation>
    <scope>NUCLEOTIDE SEQUENCE</scope>
    <source>
        <strain evidence="14">Rmic-2018</strain>
    </source>
</reference>
<keyword evidence="11 12" id="KW-0407">Ion channel</keyword>
<dbReference type="GO" id="GO:0005243">
    <property type="term" value="F:gap junction channel activity"/>
    <property type="evidence" value="ECO:0007669"/>
    <property type="project" value="TreeGrafter"/>
</dbReference>
<gene>
    <name evidence="12" type="primary">inx</name>
    <name evidence="14" type="ORF">HPB51_014138</name>
</gene>
<accession>A0A9J6E0V2</accession>